<dbReference type="InterPro" id="IPR001647">
    <property type="entry name" value="HTH_TetR"/>
</dbReference>
<keyword evidence="1" id="KW-0805">Transcription regulation</keyword>
<dbReference type="SUPFAM" id="SSF46689">
    <property type="entry name" value="Homeodomain-like"/>
    <property type="match status" value="1"/>
</dbReference>
<dbReference type="Pfam" id="PF02909">
    <property type="entry name" value="TetR_C_1"/>
    <property type="match status" value="1"/>
</dbReference>
<evidence type="ECO:0000256" key="5">
    <source>
        <dbReference type="SAM" id="MobiDB-lite"/>
    </source>
</evidence>
<dbReference type="InterPro" id="IPR036271">
    <property type="entry name" value="Tet_transcr_reg_TetR-rel_C_sf"/>
</dbReference>
<gene>
    <name evidence="7" type="ORF">ACH407_02995</name>
</gene>
<dbReference type="PANTHER" id="PTHR30055">
    <property type="entry name" value="HTH-TYPE TRANSCRIPTIONAL REGULATOR RUTR"/>
    <property type="match status" value="1"/>
</dbReference>
<sequence>MPVRRADVIDAAMELLDESGLDQLSTRRIADRLGVRVGAIYWHVKDKDELLAELADRVVGSCLDGVPVPDGGAEPPTAPPSAPVADPAARLTAAAHAVRDAMLAHPDGAALVAGHAVPGPNSLVLADRLCGIAREAGLPLPLAAVAGDTLLSYVTGFVLQEQRRGDPLHHHPNTSVPAPGFAPDRLPHLAAALAEGLPDDDTAFAAGIDLLVTAVTSRARPRR</sequence>
<feature type="DNA-binding region" description="H-T-H motif" evidence="4">
    <location>
        <begin position="25"/>
        <end position="44"/>
    </location>
</feature>
<evidence type="ECO:0000256" key="1">
    <source>
        <dbReference type="ARBA" id="ARBA00023015"/>
    </source>
</evidence>
<dbReference type="PANTHER" id="PTHR30055:SF151">
    <property type="entry name" value="TRANSCRIPTIONAL REGULATORY PROTEIN"/>
    <property type="match status" value="1"/>
</dbReference>
<keyword evidence="3" id="KW-0804">Transcription</keyword>
<dbReference type="InterPro" id="IPR050109">
    <property type="entry name" value="HTH-type_TetR-like_transc_reg"/>
</dbReference>
<feature type="region of interest" description="Disordered" evidence="5">
    <location>
        <begin position="66"/>
        <end position="85"/>
    </location>
</feature>
<name>A0ABW7U2A0_9ACTN</name>
<proteinExistence type="predicted"/>
<dbReference type="Pfam" id="PF00440">
    <property type="entry name" value="TetR_N"/>
    <property type="match status" value="1"/>
</dbReference>
<dbReference type="PRINTS" id="PR00455">
    <property type="entry name" value="HTHTETR"/>
</dbReference>
<organism evidence="7 8">
    <name type="scientific">Streptomyces litmocidini</name>
    <dbReference type="NCBI Taxonomy" id="67318"/>
    <lineage>
        <taxon>Bacteria</taxon>
        <taxon>Bacillati</taxon>
        <taxon>Actinomycetota</taxon>
        <taxon>Actinomycetes</taxon>
        <taxon>Kitasatosporales</taxon>
        <taxon>Streptomycetaceae</taxon>
        <taxon>Streptomyces</taxon>
    </lineage>
</organism>
<dbReference type="Proteomes" id="UP001611339">
    <property type="component" value="Unassembled WGS sequence"/>
</dbReference>
<evidence type="ECO:0000256" key="4">
    <source>
        <dbReference type="PROSITE-ProRule" id="PRU00335"/>
    </source>
</evidence>
<keyword evidence="2 4" id="KW-0238">DNA-binding</keyword>
<dbReference type="Gene3D" id="1.10.10.60">
    <property type="entry name" value="Homeodomain-like"/>
    <property type="match status" value="1"/>
</dbReference>
<comment type="caution">
    <text evidence="7">The sequence shown here is derived from an EMBL/GenBank/DDBJ whole genome shotgun (WGS) entry which is preliminary data.</text>
</comment>
<evidence type="ECO:0000313" key="8">
    <source>
        <dbReference type="Proteomes" id="UP001611339"/>
    </source>
</evidence>
<dbReference type="SUPFAM" id="SSF48498">
    <property type="entry name" value="Tetracyclin repressor-like, C-terminal domain"/>
    <property type="match status" value="1"/>
</dbReference>
<evidence type="ECO:0000313" key="7">
    <source>
        <dbReference type="EMBL" id="MFI1712542.1"/>
    </source>
</evidence>
<dbReference type="PROSITE" id="PS50977">
    <property type="entry name" value="HTH_TETR_2"/>
    <property type="match status" value="1"/>
</dbReference>
<dbReference type="EMBL" id="JBIRUI010000001">
    <property type="protein sequence ID" value="MFI1712542.1"/>
    <property type="molecule type" value="Genomic_DNA"/>
</dbReference>
<evidence type="ECO:0000256" key="3">
    <source>
        <dbReference type="ARBA" id="ARBA00023163"/>
    </source>
</evidence>
<keyword evidence="8" id="KW-1185">Reference proteome</keyword>
<dbReference type="Gene3D" id="1.10.357.10">
    <property type="entry name" value="Tetracycline Repressor, domain 2"/>
    <property type="match status" value="1"/>
</dbReference>
<evidence type="ECO:0000256" key="2">
    <source>
        <dbReference type="ARBA" id="ARBA00023125"/>
    </source>
</evidence>
<dbReference type="RefSeq" id="WP_398706891.1">
    <property type="nucleotide sequence ID" value="NZ_JBIRUI010000001.1"/>
</dbReference>
<reference evidence="7 8" key="1">
    <citation type="submission" date="2024-10" db="EMBL/GenBank/DDBJ databases">
        <title>The Natural Products Discovery Center: Release of the First 8490 Sequenced Strains for Exploring Actinobacteria Biosynthetic Diversity.</title>
        <authorList>
            <person name="Kalkreuter E."/>
            <person name="Kautsar S.A."/>
            <person name="Yang D."/>
            <person name="Bader C.D."/>
            <person name="Teijaro C.N."/>
            <person name="Fluegel L."/>
            <person name="Davis C.M."/>
            <person name="Simpson J.R."/>
            <person name="Lauterbach L."/>
            <person name="Steele A.D."/>
            <person name="Gui C."/>
            <person name="Meng S."/>
            <person name="Li G."/>
            <person name="Viehrig K."/>
            <person name="Ye F."/>
            <person name="Su P."/>
            <person name="Kiefer A.F."/>
            <person name="Nichols A."/>
            <person name="Cepeda A.J."/>
            <person name="Yan W."/>
            <person name="Fan B."/>
            <person name="Jiang Y."/>
            <person name="Adhikari A."/>
            <person name="Zheng C.-J."/>
            <person name="Schuster L."/>
            <person name="Cowan T.M."/>
            <person name="Smanski M.J."/>
            <person name="Chevrette M.G."/>
            <person name="De Carvalho L.P.S."/>
            <person name="Shen B."/>
        </authorList>
    </citation>
    <scope>NUCLEOTIDE SEQUENCE [LARGE SCALE GENOMIC DNA]</scope>
    <source>
        <strain evidence="7 8">NPDC020602</strain>
    </source>
</reference>
<evidence type="ECO:0000259" key="6">
    <source>
        <dbReference type="PROSITE" id="PS50977"/>
    </source>
</evidence>
<feature type="domain" description="HTH tetR-type" evidence="6">
    <location>
        <begin position="2"/>
        <end position="62"/>
    </location>
</feature>
<accession>A0ABW7U2A0</accession>
<dbReference type="InterPro" id="IPR004111">
    <property type="entry name" value="Repressor_TetR_C"/>
</dbReference>
<protein>
    <submittedName>
        <fullName evidence="7">TetR/AcrR family transcriptional regulator</fullName>
    </submittedName>
</protein>
<dbReference type="InterPro" id="IPR009057">
    <property type="entry name" value="Homeodomain-like_sf"/>
</dbReference>